<dbReference type="Pfam" id="PF16050">
    <property type="entry name" value="CDC73_N"/>
    <property type="match status" value="1"/>
</dbReference>
<evidence type="ECO:0000256" key="1">
    <source>
        <dbReference type="ARBA" id="ARBA00004123"/>
    </source>
</evidence>
<keyword evidence="8" id="KW-1185">Reference proteome</keyword>
<protein>
    <submittedName>
        <fullName evidence="7">Uncharacterized protein</fullName>
    </submittedName>
</protein>
<comment type="similarity">
    <text evidence="2">Belongs to the CDC73 family.</text>
</comment>
<dbReference type="Proteomes" id="UP000785679">
    <property type="component" value="Unassembled WGS sequence"/>
</dbReference>
<dbReference type="Gene3D" id="3.40.50.11990">
    <property type="entry name" value="RNA polymerase II accessory factor, Cdc73 C-terminal domain"/>
    <property type="match status" value="1"/>
</dbReference>
<dbReference type="InterPro" id="IPR038103">
    <property type="entry name" value="CDC73_C_sf"/>
</dbReference>
<dbReference type="InterPro" id="IPR007852">
    <property type="entry name" value="Cdc73/Parafibromin"/>
</dbReference>
<gene>
    <name evidence="7" type="ORF">FGO68_gene17297</name>
</gene>
<evidence type="ECO:0000259" key="5">
    <source>
        <dbReference type="Pfam" id="PF05179"/>
    </source>
</evidence>
<feature type="domain" description="Cell division control protein 73 C-terminal" evidence="5">
    <location>
        <begin position="286"/>
        <end position="437"/>
    </location>
</feature>
<evidence type="ECO:0000259" key="6">
    <source>
        <dbReference type="Pfam" id="PF16050"/>
    </source>
</evidence>
<sequence length="450" mass="51872">MSDSIDPITLLRETIISGKLDSVKLIQDKRELLFEKFEGGLKLPLDHPTAWKSSQPNQYLTLGQIWLYMCNLHLSNLDYMKRNREVGTTMVTMNDREPVKLYFSGQAQSADNIDEIARPSTVLKKSYLKSGKQVQSSAQVQEQMLKRREVKQEEKREKRDKKCIDFINECERKLSGKTNCLQAQGKSFLQVLQLGYTLTGRAEKAKEVQERIKQRMEQIASQNARYSSLSGANRALLGVSQIVDVDVGLLHSNKNQKRRSLLEEIQRMPKAQDPRTMEPYQRGPVRPIIIVPASFSPGSISLTYAKSFLQNGEYDLKQAAVSVTAPVIISRKINDETQEFEIHDSVTTFTDTQWKRIVAVFVNGQEWQFKDWADKLGGAKRYVELFLRVRGYFLHFADQAPPEQIGKWNIKLLPLQRNKRHQDVTVYNELWSDLEAFLHREKFKAPDLSF</sequence>
<dbReference type="GO" id="GO:0000993">
    <property type="term" value="F:RNA polymerase II complex binding"/>
    <property type="evidence" value="ECO:0007669"/>
    <property type="project" value="TreeGrafter"/>
</dbReference>
<dbReference type="InterPro" id="IPR032041">
    <property type="entry name" value="Cdc73_N"/>
</dbReference>
<dbReference type="AlphaFoldDB" id="A0A8J8T2L2"/>
<organism evidence="7 8">
    <name type="scientific">Halteria grandinella</name>
    <dbReference type="NCBI Taxonomy" id="5974"/>
    <lineage>
        <taxon>Eukaryota</taxon>
        <taxon>Sar</taxon>
        <taxon>Alveolata</taxon>
        <taxon>Ciliophora</taxon>
        <taxon>Intramacronucleata</taxon>
        <taxon>Spirotrichea</taxon>
        <taxon>Stichotrichia</taxon>
        <taxon>Sporadotrichida</taxon>
        <taxon>Halteriidae</taxon>
        <taxon>Halteria</taxon>
    </lineage>
</organism>
<keyword evidence="4" id="KW-0539">Nucleus</keyword>
<evidence type="ECO:0000256" key="4">
    <source>
        <dbReference type="ARBA" id="ARBA00023242"/>
    </source>
</evidence>
<keyword evidence="3" id="KW-0804">Transcription</keyword>
<evidence type="ECO:0000256" key="3">
    <source>
        <dbReference type="ARBA" id="ARBA00023163"/>
    </source>
</evidence>
<dbReference type="OrthoDB" id="313165at2759"/>
<accession>A0A8J8T2L2</accession>
<dbReference type="GO" id="GO:0006368">
    <property type="term" value="P:transcription elongation by RNA polymerase II"/>
    <property type="evidence" value="ECO:0007669"/>
    <property type="project" value="InterPro"/>
</dbReference>
<dbReference type="GO" id="GO:0016593">
    <property type="term" value="C:Cdc73/Paf1 complex"/>
    <property type="evidence" value="ECO:0007669"/>
    <property type="project" value="InterPro"/>
</dbReference>
<dbReference type="EMBL" id="RRYP01009292">
    <property type="protein sequence ID" value="TNV79158.1"/>
    <property type="molecule type" value="Genomic_DNA"/>
</dbReference>
<evidence type="ECO:0000313" key="8">
    <source>
        <dbReference type="Proteomes" id="UP000785679"/>
    </source>
</evidence>
<dbReference type="GO" id="GO:0032968">
    <property type="term" value="P:positive regulation of transcription elongation by RNA polymerase II"/>
    <property type="evidence" value="ECO:0007669"/>
    <property type="project" value="TreeGrafter"/>
</dbReference>
<reference evidence="7" key="1">
    <citation type="submission" date="2019-06" db="EMBL/GenBank/DDBJ databases">
        <authorList>
            <person name="Zheng W."/>
        </authorList>
    </citation>
    <scope>NUCLEOTIDE SEQUENCE</scope>
    <source>
        <strain evidence="7">QDHG01</strain>
    </source>
</reference>
<dbReference type="Pfam" id="PF05179">
    <property type="entry name" value="CDC73_C"/>
    <property type="match status" value="1"/>
</dbReference>
<proteinExistence type="inferred from homology"/>
<evidence type="ECO:0000256" key="2">
    <source>
        <dbReference type="ARBA" id="ARBA00010427"/>
    </source>
</evidence>
<dbReference type="PANTHER" id="PTHR12466:SF8">
    <property type="entry name" value="PARAFIBROMIN"/>
    <property type="match status" value="1"/>
</dbReference>
<name>A0A8J8T2L2_HALGN</name>
<comment type="subcellular location">
    <subcellularLocation>
        <location evidence="1">Nucleus</location>
    </subcellularLocation>
</comment>
<feature type="domain" description="Paf1 complex subunit Cdc73 N-terminal" evidence="6">
    <location>
        <begin position="6"/>
        <end position="161"/>
    </location>
</feature>
<comment type="caution">
    <text evidence="7">The sequence shown here is derived from an EMBL/GenBank/DDBJ whole genome shotgun (WGS) entry which is preliminary data.</text>
</comment>
<evidence type="ECO:0000313" key="7">
    <source>
        <dbReference type="EMBL" id="TNV79158.1"/>
    </source>
</evidence>
<dbReference type="PANTHER" id="PTHR12466">
    <property type="entry name" value="CDC73 DOMAIN PROTEIN"/>
    <property type="match status" value="1"/>
</dbReference>
<dbReference type="InterPro" id="IPR031336">
    <property type="entry name" value="CDC73_C"/>
</dbReference>